<dbReference type="AlphaFoldDB" id="A0A2J8AF62"/>
<comment type="caution">
    <text evidence="1">The sequence shown here is derived from an EMBL/GenBank/DDBJ whole genome shotgun (WGS) entry which is preliminary data.</text>
</comment>
<sequence>MEGHGDEEEEKATAEEVDTLADIDRVQLSSAGARVMATL</sequence>
<dbReference type="EMBL" id="PGGS01000036">
    <property type="protein sequence ID" value="PNH11157.1"/>
    <property type="molecule type" value="Genomic_DNA"/>
</dbReference>
<gene>
    <name evidence="1" type="ORF">TSOC_002033</name>
</gene>
<keyword evidence="2" id="KW-1185">Reference proteome</keyword>
<protein>
    <submittedName>
        <fullName evidence="1">Uncharacterized protein</fullName>
    </submittedName>
</protein>
<organism evidence="1 2">
    <name type="scientific">Tetrabaena socialis</name>
    <dbReference type="NCBI Taxonomy" id="47790"/>
    <lineage>
        <taxon>Eukaryota</taxon>
        <taxon>Viridiplantae</taxon>
        <taxon>Chlorophyta</taxon>
        <taxon>core chlorophytes</taxon>
        <taxon>Chlorophyceae</taxon>
        <taxon>CS clade</taxon>
        <taxon>Chlamydomonadales</taxon>
        <taxon>Tetrabaenaceae</taxon>
        <taxon>Tetrabaena</taxon>
    </lineage>
</organism>
<evidence type="ECO:0000313" key="1">
    <source>
        <dbReference type="EMBL" id="PNH11157.1"/>
    </source>
</evidence>
<proteinExistence type="predicted"/>
<evidence type="ECO:0000313" key="2">
    <source>
        <dbReference type="Proteomes" id="UP000236333"/>
    </source>
</evidence>
<dbReference type="Proteomes" id="UP000236333">
    <property type="component" value="Unassembled WGS sequence"/>
</dbReference>
<accession>A0A2J8AF62</accession>
<reference evidence="1 2" key="1">
    <citation type="journal article" date="2017" name="Mol. Biol. Evol.">
        <title>The 4-celled Tetrabaena socialis nuclear genome reveals the essential components for genetic control of cell number at the origin of multicellularity in the volvocine lineage.</title>
        <authorList>
            <person name="Featherston J."/>
            <person name="Arakaki Y."/>
            <person name="Hanschen E.R."/>
            <person name="Ferris P.J."/>
            <person name="Michod R.E."/>
            <person name="Olson B.J.S.C."/>
            <person name="Nozaki H."/>
            <person name="Durand P.M."/>
        </authorList>
    </citation>
    <scope>NUCLEOTIDE SEQUENCE [LARGE SCALE GENOMIC DNA]</scope>
    <source>
        <strain evidence="1 2">NIES-571</strain>
    </source>
</reference>
<name>A0A2J8AF62_9CHLO</name>